<keyword evidence="3" id="KW-1185">Reference proteome</keyword>
<gene>
    <name evidence="2" type="ORF">F2Q65_10160</name>
</gene>
<comment type="caution">
    <text evidence="2">The sequence shown here is derived from an EMBL/GenBank/DDBJ whole genome shotgun (WGS) entry which is preliminary data.</text>
</comment>
<dbReference type="Pfam" id="PF00994">
    <property type="entry name" value="MoCF_biosynth"/>
    <property type="match status" value="1"/>
</dbReference>
<dbReference type="InterPro" id="IPR050101">
    <property type="entry name" value="CinA"/>
</dbReference>
<reference evidence="2 3" key="1">
    <citation type="submission" date="2019-09" db="EMBL/GenBank/DDBJ databases">
        <title>Whole-genome sequence of the purple sulfur bacterium Thiohalocapsa marina DSM 19078.</title>
        <authorList>
            <person name="Kyndt J.A."/>
            <person name="Meyer T.E."/>
        </authorList>
    </citation>
    <scope>NUCLEOTIDE SEQUENCE [LARGE SCALE GENOMIC DNA]</scope>
    <source>
        <strain evidence="2 3">DSM 19078</strain>
    </source>
</reference>
<dbReference type="Proteomes" id="UP000322981">
    <property type="component" value="Unassembled WGS sequence"/>
</dbReference>
<evidence type="ECO:0000259" key="1">
    <source>
        <dbReference type="SMART" id="SM00852"/>
    </source>
</evidence>
<evidence type="ECO:0000313" key="2">
    <source>
        <dbReference type="EMBL" id="KAA6185083.1"/>
    </source>
</evidence>
<dbReference type="OrthoDB" id="9801454at2"/>
<feature type="domain" description="MoaB/Mog" evidence="1">
    <location>
        <begin position="19"/>
        <end position="179"/>
    </location>
</feature>
<dbReference type="InterPro" id="IPR001453">
    <property type="entry name" value="MoaB/Mog_dom"/>
</dbReference>
<dbReference type="SUPFAM" id="SSF53218">
    <property type="entry name" value="Molybdenum cofactor biosynthesis proteins"/>
    <property type="match status" value="1"/>
</dbReference>
<dbReference type="EMBL" id="VWXX01000013">
    <property type="protein sequence ID" value="KAA6185083.1"/>
    <property type="molecule type" value="Genomic_DNA"/>
</dbReference>
<dbReference type="InterPro" id="IPR036425">
    <property type="entry name" value="MoaB/Mog-like_dom_sf"/>
</dbReference>
<dbReference type="PANTHER" id="PTHR13939">
    <property type="entry name" value="NICOTINAMIDE-NUCLEOTIDE AMIDOHYDROLASE PNCC"/>
    <property type="match status" value="1"/>
</dbReference>
<dbReference type="RefSeq" id="WP_150092995.1">
    <property type="nucleotide sequence ID" value="NZ_JBFUOH010000048.1"/>
</dbReference>
<dbReference type="AlphaFoldDB" id="A0A5M8FJJ5"/>
<dbReference type="Gene3D" id="3.40.980.10">
    <property type="entry name" value="MoaB/Mog-like domain"/>
    <property type="match status" value="1"/>
</dbReference>
<evidence type="ECO:0000313" key="3">
    <source>
        <dbReference type="Proteomes" id="UP000322981"/>
    </source>
</evidence>
<accession>A0A5M8FJJ5</accession>
<protein>
    <submittedName>
        <fullName evidence="2">Competence/damage-inducible protein A</fullName>
    </submittedName>
</protein>
<organism evidence="2 3">
    <name type="scientific">Thiohalocapsa marina</name>
    <dbReference type="NCBI Taxonomy" id="424902"/>
    <lineage>
        <taxon>Bacteria</taxon>
        <taxon>Pseudomonadati</taxon>
        <taxon>Pseudomonadota</taxon>
        <taxon>Gammaproteobacteria</taxon>
        <taxon>Chromatiales</taxon>
        <taxon>Chromatiaceae</taxon>
        <taxon>Thiohalocapsa</taxon>
    </lineage>
</organism>
<sequence>MPNPSVTNPSVTTGPIAFGLIVIGDEVLNGERIDKHLPSFKQLLADRGHELAWYWMLPDEPDLLTRQLRASMAGEHPVFCCGGIGATPDDHTRACAAAAANLALERHPEAAALIEGRFGADAYPDRILMAELPAGSALIPNPVNQVPGFAVGRHYFLPGFPQMAWPMATWVLDTHYGRAAGLNEQAVVVRGVPESRLIPLMRRLGEQYPEAKLFSLPHMGDDPHILLGFRGHCDLTAAMDALCAGLDQAGMAYEDRSLSRSMRA</sequence>
<name>A0A5M8FJJ5_9GAMM</name>
<proteinExistence type="predicted"/>
<dbReference type="SMART" id="SM00852">
    <property type="entry name" value="MoCF_biosynth"/>
    <property type="match status" value="1"/>
</dbReference>
<dbReference type="PANTHER" id="PTHR13939:SF0">
    <property type="entry name" value="NMN AMIDOHYDROLASE-LIKE PROTEIN YFAY"/>
    <property type="match status" value="1"/>
</dbReference>